<gene>
    <name evidence="1" type="ORF">GETHLI_01530</name>
</gene>
<organism evidence="1 2">
    <name type="scientific">Geothrix limicola</name>
    <dbReference type="NCBI Taxonomy" id="2927978"/>
    <lineage>
        <taxon>Bacteria</taxon>
        <taxon>Pseudomonadati</taxon>
        <taxon>Acidobacteriota</taxon>
        <taxon>Holophagae</taxon>
        <taxon>Holophagales</taxon>
        <taxon>Holophagaceae</taxon>
        <taxon>Geothrix</taxon>
    </lineage>
</organism>
<protein>
    <submittedName>
        <fullName evidence="1">Uncharacterized protein</fullName>
    </submittedName>
</protein>
<evidence type="ECO:0000313" key="2">
    <source>
        <dbReference type="Proteomes" id="UP001165069"/>
    </source>
</evidence>
<reference evidence="1 2" key="1">
    <citation type="journal article" date="2023" name="Antonie Van Leeuwenhoek">
        <title>Mesoterricola silvestris gen. nov., sp. nov., Mesoterricola sediminis sp. nov., Geothrix oryzae sp. nov., Geothrix edaphica sp. nov., Geothrix rubra sp. nov., and Geothrix limicola sp. nov., six novel members of Acidobacteriota isolated from soils.</title>
        <authorList>
            <person name="Itoh H."/>
            <person name="Sugisawa Y."/>
            <person name="Mise K."/>
            <person name="Xu Z."/>
            <person name="Kuniyasu M."/>
            <person name="Ushijima N."/>
            <person name="Kawano K."/>
            <person name="Kobayashi E."/>
            <person name="Shiratori Y."/>
            <person name="Masuda Y."/>
            <person name="Senoo K."/>
        </authorList>
    </citation>
    <scope>NUCLEOTIDE SEQUENCE [LARGE SCALE GENOMIC DNA]</scope>
    <source>
        <strain evidence="1 2">Red804</strain>
    </source>
</reference>
<sequence>MMSHPLFTQSPRLAFLRKLVAEHADLSLDRTDFGRVFGALDAYCKEHFPTEERGGWFSPLYLGGIPIRHTPPHLVYAVFAIYLDLMKGPLEPVPFRARPLDMSGTLAIQIDPSEGFLVESIDGVAAPMTDILFVIPLTMPEAWTSDLYGLPKLHEEIVRIACHAAAVSCPTALTSAHLLLHPASKRVLSPLADFTESEKALFFAEPVNESRLERHRERLFESFGTPADVFFRNHDHVKRVLEACLADQP</sequence>
<accession>A0ABQ5QBB4</accession>
<comment type="caution">
    <text evidence="1">The sequence shown here is derived from an EMBL/GenBank/DDBJ whole genome shotgun (WGS) entry which is preliminary data.</text>
</comment>
<name>A0ABQ5QBB4_9BACT</name>
<proteinExistence type="predicted"/>
<dbReference type="Proteomes" id="UP001165069">
    <property type="component" value="Unassembled WGS sequence"/>
</dbReference>
<keyword evidence="2" id="KW-1185">Reference proteome</keyword>
<dbReference type="EMBL" id="BSDE01000001">
    <property type="protein sequence ID" value="GLH71651.1"/>
    <property type="molecule type" value="Genomic_DNA"/>
</dbReference>
<evidence type="ECO:0000313" key="1">
    <source>
        <dbReference type="EMBL" id="GLH71651.1"/>
    </source>
</evidence>